<dbReference type="GO" id="GO:0005886">
    <property type="term" value="C:plasma membrane"/>
    <property type="evidence" value="ECO:0007669"/>
    <property type="project" value="UniProtKB-SubCell"/>
</dbReference>
<evidence type="ECO:0000313" key="21">
    <source>
        <dbReference type="Proteomes" id="UP000234951"/>
    </source>
</evidence>
<organism evidence="19 21">
    <name type="scientific">Bacillus canaveralius</name>
    <dbReference type="NCBI Taxonomy" id="1403243"/>
    <lineage>
        <taxon>Bacteria</taxon>
        <taxon>Bacillati</taxon>
        <taxon>Bacillota</taxon>
        <taxon>Bacilli</taxon>
        <taxon>Bacillales</taxon>
        <taxon>Bacillaceae</taxon>
        <taxon>Bacillus</taxon>
    </lineage>
</organism>
<keyword evidence="6 13" id="KW-0812">Transmembrane</keyword>
<keyword evidence="22" id="KW-1185">Reference proteome</keyword>
<feature type="transmembrane region" description="Helical" evidence="14">
    <location>
        <begin position="112"/>
        <end position="128"/>
    </location>
</feature>
<dbReference type="PANTHER" id="PTHR43373">
    <property type="entry name" value="NA(+)/H(+) ANTIPORTER SUBUNIT"/>
    <property type="match status" value="1"/>
</dbReference>
<dbReference type="Proteomes" id="UP000234951">
    <property type="component" value="Unassembled WGS sequence"/>
</dbReference>
<keyword evidence="3" id="KW-0813">Transport</keyword>
<dbReference type="GO" id="GO:1902600">
    <property type="term" value="P:proton transmembrane transport"/>
    <property type="evidence" value="ECO:0007669"/>
    <property type="project" value="UniProtKB-KW"/>
</dbReference>
<evidence type="ECO:0000256" key="8">
    <source>
        <dbReference type="ARBA" id="ARBA00022989"/>
    </source>
</evidence>
<feature type="transmembrane region" description="Helical" evidence="14">
    <location>
        <begin position="674"/>
        <end position="695"/>
    </location>
</feature>
<evidence type="ECO:0000256" key="5">
    <source>
        <dbReference type="ARBA" id="ARBA00022475"/>
    </source>
</evidence>
<dbReference type="InterPro" id="IPR005663">
    <property type="entry name" value="MrpA/MnhA1/PhaAB"/>
</dbReference>
<dbReference type="GO" id="GO:0006814">
    <property type="term" value="P:sodium ion transport"/>
    <property type="evidence" value="ECO:0007669"/>
    <property type="project" value="UniProtKB-KW"/>
</dbReference>
<name>A0A2N5GLT7_9BACI</name>
<feature type="domain" description="MrpA C-terminal/MbhD" evidence="17">
    <location>
        <begin position="632"/>
        <end position="697"/>
    </location>
</feature>
<feature type="domain" description="NADH:quinone oxidoreductase/Mrp antiporter transmembrane" evidence="15">
    <location>
        <begin position="129"/>
        <end position="425"/>
    </location>
</feature>
<feature type="transmembrane region" description="Helical" evidence="14">
    <location>
        <begin position="591"/>
        <end position="609"/>
    </location>
</feature>
<evidence type="ECO:0000259" key="17">
    <source>
        <dbReference type="Pfam" id="PF13244"/>
    </source>
</evidence>
<feature type="transmembrane region" description="Helical" evidence="14">
    <location>
        <begin position="332"/>
        <end position="362"/>
    </location>
</feature>
<evidence type="ECO:0000256" key="4">
    <source>
        <dbReference type="ARBA" id="ARBA00022449"/>
    </source>
</evidence>
<keyword evidence="7" id="KW-0375">Hydrogen ion transport</keyword>
<accession>A0A2N5GLT7</accession>
<dbReference type="InterPro" id="IPR050616">
    <property type="entry name" value="CPA3_Na-H_Antiporter_A"/>
</dbReference>
<evidence type="ECO:0000259" key="18">
    <source>
        <dbReference type="Pfam" id="PF20501"/>
    </source>
</evidence>
<feature type="domain" description="NADH-Ubiquinone oxidoreductase (complex I) chain 5 N-terminal" evidence="16">
    <location>
        <begin position="65"/>
        <end position="107"/>
    </location>
</feature>
<reference evidence="20 22" key="2">
    <citation type="submission" date="2017-12" db="EMBL/GenBank/DDBJ databases">
        <title>Comparative Functional Genomics of Dry Heat Resistant strains isolated from the Viking Spacecraft.</title>
        <authorList>
            <person name="Seuylemezian A."/>
            <person name="Cooper K."/>
            <person name="Vaishampayan P."/>
        </authorList>
    </citation>
    <scope>NUCLEOTIDE SEQUENCE [LARGE SCALE GENOMIC DNA]</scope>
    <source>
        <strain evidence="20 22">ATCC 29669</strain>
    </source>
</reference>
<feature type="transmembrane region" description="Helical" evidence="14">
    <location>
        <begin position="6"/>
        <end position="25"/>
    </location>
</feature>
<feature type="transmembrane region" description="Helical" evidence="14">
    <location>
        <begin position="203"/>
        <end position="222"/>
    </location>
</feature>
<evidence type="ECO:0000259" key="15">
    <source>
        <dbReference type="Pfam" id="PF00361"/>
    </source>
</evidence>
<evidence type="ECO:0000259" key="16">
    <source>
        <dbReference type="Pfam" id="PF00662"/>
    </source>
</evidence>
<dbReference type="InterPro" id="IPR046806">
    <property type="entry name" value="MrpA_C/MbhE"/>
</dbReference>
<sequence length="796" mass="88301">MSLLHLAILSPLLLAIAIPLLYKYFRQIHTGWFVLPLPIVLFIYFLQYISLTREGSAMIKSIAWIPSLDINFSTKIDGLGLLFALLITGIGSLIVLYSIYYLSKDKEKLNTFYVYLLLFIGAMLGVVLSDNLIVLYAFWELTSFSSFLLIGYWHHREKSRYGAQKSMLITVFGGLAMLGGFLLLYIMTGTFSITEIISHSDQIFTHSLFVPALLCVLLGAFTKSAQFPFHIWLPDAMEAPTPVSAYLHSATMVKAGIYVVARFSPIFAEDSLWLSLVAGFGIVTMFWGAFSAVKQTDLKAILAFSTVSQLGMIMSLLGVGAAAIHFEEIDNSYFTVATTAAVFHLINHATFKGSLFMVVGIIDHETGTRDIRKLGGLISLMPISFTIALIGAFSMAGLPPFNGFLSKEMFFTGMLGVAEMNILNLDTWSALFPIIAWVGSIFTFVYSMIIVFKSFTGKYQPEKLDRKPHEAPFGMLIPPLVLAALVIIFGIFPNILSETLIAPAMMSILPGFSFDVHISFWHGPKPELFMTLGVAVIGTILYLTLAKWRGVYGLLPEKLALNRFYDEGLEKAQYGSFRLTSTYMNGFIHTYLVYIFTFFIVILGTTLFVKDALSIDTANVAPVRFYEVILALIVAVSAISILFAKSRLTSIILLGAVGYTVALLFVVFRAPDLALTQLVIETVSVALFLLCFYHLPEISRSEERIRFRMTNAVISIGIGAIVTLIALSAHSTKLFDSIAHYYVENTYEEAAGKNMVNVILVDFRGFDTMFEITVLGIAALGIFTMIKLRLARRKEG</sequence>
<comment type="similarity">
    <text evidence="2">Belongs to the CPA3 antiporters (TC 2.A.63) subunit A family.</text>
</comment>
<proteinExistence type="inferred from homology"/>
<evidence type="ECO:0000256" key="10">
    <source>
        <dbReference type="ARBA" id="ARBA00023065"/>
    </source>
</evidence>
<evidence type="ECO:0000256" key="2">
    <source>
        <dbReference type="ARBA" id="ARBA00008483"/>
    </source>
</evidence>
<feature type="transmembrane region" description="Helical" evidence="14">
    <location>
        <begin position="166"/>
        <end position="191"/>
    </location>
</feature>
<feature type="transmembrane region" description="Helical" evidence="14">
    <location>
        <begin position="772"/>
        <end position="790"/>
    </location>
</feature>
<dbReference type="EMBL" id="PGVA01000024">
    <property type="protein sequence ID" value="PLR82826.1"/>
    <property type="molecule type" value="Genomic_DNA"/>
</dbReference>
<dbReference type="Pfam" id="PF13244">
    <property type="entry name" value="MbhD"/>
    <property type="match status" value="1"/>
</dbReference>
<evidence type="ECO:0000256" key="11">
    <source>
        <dbReference type="ARBA" id="ARBA00023136"/>
    </source>
</evidence>
<feature type="domain" description="MrpA C-terminal/MbhE" evidence="18">
    <location>
        <begin position="708"/>
        <end position="787"/>
    </location>
</feature>
<dbReference type="Pfam" id="PF00662">
    <property type="entry name" value="Proton_antipo_N"/>
    <property type="match status" value="1"/>
</dbReference>
<keyword evidence="8 14" id="KW-1133">Transmembrane helix</keyword>
<dbReference type="InterPro" id="IPR001750">
    <property type="entry name" value="ND/Mrp_TM"/>
</dbReference>
<keyword evidence="9" id="KW-0915">Sodium</keyword>
<evidence type="ECO:0000313" key="19">
    <source>
        <dbReference type="EMBL" id="PLR82826.1"/>
    </source>
</evidence>
<feature type="transmembrane region" description="Helical" evidence="14">
    <location>
        <begin position="79"/>
        <end position="100"/>
    </location>
</feature>
<feature type="transmembrane region" description="Helical" evidence="14">
    <location>
        <begin position="300"/>
        <end position="326"/>
    </location>
</feature>
<comment type="subcellular location">
    <subcellularLocation>
        <location evidence="1">Cell membrane</location>
        <topology evidence="1">Multi-pass membrane protein</topology>
    </subcellularLocation>
    <subcellularLocation>
        <location evidence="13">Membrane</location>
        <topology evidence="13">Multi-pass membrane protein</topology>
    </subcellularLocation>
</comment>
<evidence type="ECO:0000256" key="9">
    <source>
        <dbReference type="ARBA" id="ARBA00023053"/>
    </source>
</evidence>
<dbReference type="NCBIfam" id="TIGR00940">
    <property type="entry name" value="2a6301s01"/>
    <property type="match status" value="1"/>
</dbReference>
<dbReference type="Pfam" id="PF00361">
    <property type="entry name" value="Proton_antipo_M"/>
    <property type="match status" value="1"/>
</dbReference>
<gene>
    <name evidence="19" type="ORF">CU635_10095</name>
    <name evidence="20" type="ORF">CVD25_11100</name>
</gene>
<feature type="transmembrane region" description="Helical" evidence="14">
    <location>
        <begin position="707"/>
        <end position="727"/>
    </location>
</feature>
<dbReference type="RefSeq" id="WP_101577242.1">
    <property type="nucleotide sequence ID" value="NZ_PGVA01000024.1"/>
</dbReference>
<keyword evidence="10" id="KW-0406">Ion transport</keyword>
<dbReference type="NCBIfam" id="NF009285">
    <property type="entry name" value="PRK12645.1"/>
    <property type="match status" value="1"/>
</dbReference>
<dbReference type="EMBL" id="PGVD01000028">
    <property type="protein sequence ID" value="PLR97169.1"/>
    <property type="molecule type" value="Genomic_DNA"/>
</dbReference>
<dbReference type="InterPro" id="IPR001516">
    <property type="entry name" value="Proton_antipo_N"/>
</dbReference>
<evidence type="ECO:0000256" key="6">
    <source>
        <dbReference type="ARBA" id="ARBA00022692"/>
    </source>
</evidence>
<keyword evidence="5" id="KW-1003">Cell membrane</keyword>
<keyword evidence="12" id="KW-0739">Sodium transport</keyword>
<feature type="transmembrane region" description="Helical" evidence="14">
    <location>
        <begin position="528"/>
        <end position="545"/>
    </location>
</feature>
<keyword evidence="11 14" id="KW-0472">Membrane</keyword>
<feature type="transmembrane region" description="Helical" evidence="14">
    <location>
        <begin position="374"/>
        <end position="396"/>
    </location>
</feature>
<dbReference type="PANTHER" id="PTHR43373:SF1">
    <property type="entry name" value="NA(+)_H(+) ANTIPORTER SUBUNIT A"/>
    <property type="match status" value="1"/>
</dbReference>
<feature type="transmembrane region" description="Helical" evidence="14">
    <location>
        <begin position="473"/>
        <end position="496"/>
    </location>
</feature>
<evidence type="ECO:0000313" key="20">
    <source>
        <dbReference type="EMBL" id="PLR97169.1"/>
    </source>
</evidence>
<evidence type="ECO:0000256" key="1">
    <source>
        <dbReference type="ARBA" id="ARBA00004651"/>
    </source>
</evidence>
<dbReference type="PRINTS" id="PR01434">
    <property type="entry name" value="NADHDHGNASE5"/>
</dbReference>
<reference evidence="19 21" key="1">
    <citation type="submission" date="2017-11" db="EMBL/GenBank/DDBJ databases">
        <title>Comparitive Functional Genomics of Dry Heat Resistant strains isolated from the Viking Spacecraft.</title>
        <authorList>
            <person name="Seuylemezian A."/>
            <person name="Cooper K."/>
            <person name="Vaishampayan P."/>
        </authorList>
    </citation>
    <scope>NUCLEOTIDE SEQUENCE [LARGE SCALE GENOMIC DNA]</scope>
    <source>
        <strain evidence="19 21">M4.6</strain>
    </source>
</reference>
<dbReference type="Proteomes" id="UP000235114">
    <property type="component" value="Unassembled WGS sequence"/>
</dbReference>
<evidence type="ECO:0000256" key="13">
    <source>
        <dbReference type="RuleBase" id="RU000320"/>
    </source>
</evidence>
<dbReference type="Pfam" id="PF20501">
    <property type="entry name" value="MbhE"/>
    <property type="match status" value="1"/>
</dbReference>
<dbReference type="GO" id="GO:0015297">
    <property type="term" value="F:antiporter activity"/>
    <property type="evidence" value="ECO:0007669"/>
    <property type="project" value="UniProtKB-KW"/>
</dbReference>
<dbReference type="OrthoDB" id="9807568at2"/>
<feature type="transmembrane region" description="Helical" evidence="14">
    <location>
        <begin position="625"/>
        <end position="644"/>
    </location>
</feature>
<dbReference type="AlphaFoldDB" id="A0A2N5GLT7"/>
<feature type="transmembrane region" description="Helical" evidence="14">
    <location>
        <begin position="134"/>
        <end position="154"/>
    </location>
</feature>
<feature type="transmembrane region" description="Helical" evidence="14">
    <location>
        <begin position="273"/>
        <end position="293"/>
    </location>
</feature>
<evidence type="ECO:0000313" key="22">
    <source>
        <dbReference type="Proteomes" id="UP000235114"/>
    </source>
</evidence>
<comment type="caution">
    <text evidence="19">The sequence shown here is derived from an EMBL/GenBank/DDBJ whole genome shotgun (WGS) entry which is preliminary data.</text>
</comment>
<feature type="transmembrane region" description="Helical" evidence="14">
    <location>
        <begin position="243"/>
        <end position="261"/>
    </location>
</feature>
<feature type="transmembrane region" description="Helical" evidence="14">
    <location>
        <begin position="651"/>
        <end position="668"/>
    </location>
</feature>
<keyword evidence="4" id="KW-0050">Antiport</keyword>
<evidence type="ECO:0000256" key="14">
    <source>
        <dbReference type="SAM" id="Phobius"/>
    </source>
</evidence>
<evidence type="ECO:0000256" key="3">
    <source>
        <dbReference type="ARBA" id="ARBA00022448"/>
    </source>
</evidence>
<dbReference type="InterPro" id="IPR025383">
    <property type="entry name" value="MrpA_C/MbhD"/>
</dbReference>
<evidence type="ECO:0000256" key="12">
    <source>
        <dbReference type="ARBA" id="ARBA00023201"/>
    </source>
</evidence>
<protein>
    <submittedName>
        <fullName evidence="19">Na+/H+ antiporter subunit A</fullName>
    </submittedName>
</protein>
<feature type="transmembrane region" description="Helical" evidence="14">
    <location>
        <begin position="32"/>
        <end position="51"/>
    </location>
</feature>
<feature type="transmembrane region" description="Helical" evidence="14">
    <location>
        <begin position="430"/>
        <end position="452"/>
    </location>
</feature>
<evidence type="ECO:0000256" key="7">
    <source>
        <dbReference type="ARBA" id="ARBA00022781"/>
    </source>
</evidence>